<reference evidence="7" key="1">
    <citation type="journal article" date="2019" name="Int. J. Syst. Evol. Microbiol.">
        <title>The Global Catalogue of Microorganisms (GCM) 10K type strain sequencing project: providing services to taxonomists for standard genome sequencing and annotation.</title>
        <authorList>
            <consortium name="The Broad Institute Genomics Platform"/>
            <consortium name="The Broad Institute Genome Sequencing Center for Infectious Disease"/>
            <person name="Wu L."/>
            <person name="Ma J."/>
        </authorList>
    </citation>
    <scope>NUCLEOTIDE SEQUENCE [LARGE SCALE GENOMIC DNA]</scope>
    <source>
        <strain evidence="7">JCM 17938</strain>
    </source>
</reference>
<keyword evidence="7" id="KW-1185">Reference proteome</keyword>
<dbReference type="PANTHER" id="PTHR48105">
    <property type="entry name" value="THIOREDOXIN REDUCTASE 1-RELATED-RELATED"/>
    <property type="match status" value="1"/>
</dbReference>
<dbReference type="Pfam" id="PF07992">
    <property type="entry name" value="Pyr_redox_2"/>
    <property type="match status" value="1"/>
</dbReference>
<evidence type="ECO:0000256" key="4">
    <source>
        <dbReference type="SAM" id="MobiDB-lite"/>
    </source>
</evidence>
<comment type="caution">
    <text evidence="6">The sequence shown here is derived from an EMBL/GenBank/DDBJ whole genome shotgun (WGS) entry which is preliminary data.</text>
</comment>
<comment type="catalytic activity">
    <reaction evidence="3">
        <text>[thioredoxin]-dithiol + NADP(+) = [thioredoxin]-disulfide + NADPH + H(+)</text>
        <dbReference type="Rhea" id="RHEA:20345"/>
        <dbReference type="Rhea" id="RHEA-COMP:10698"/>
        <dbReference type="Rhea" id="RHEA-COMP:10700"/>
        <dbReference type="ChEBI" id="CHEBI:15378"/>
        <dbReference type="ChEBI" id="CHEBI:29950"/>
        <dbReference type="ChEBI" id="CHEBI:50058"/>
        <dbReference type="ChEBI" id="CHEBI:57783"/>
        <dbReference type="ChEBI" id="CHEBI:58349"/>
        <dbReference type="EC" id="1.8.1.9"/>
    </reaction>
</comment>
<evidence type="ECO:0000259" key="5">
    <source>
        <dbReference type="Pfam" id="PF07992"/>
    </source>
</evidence>
<sequence length="365" mass="38012">MAPFCQTGNGACGNGQRLRILSVEVVEVTDLRKDGYDVVVVGGGAAGLSGALALARSRRTVLVVDAGSPRNVPAAGVHNLLAREGIPPVELLERGRAEVRGYGGQVMPGEVGAVTREKDGFAVALTDGRAVHARRLLVAAGAVDELPDIPGLRARWGRDVLHCPYCHGWEVRDQAVGVLATGPMSVHQALLFRQLSADVTYFAHTLPPGDEQTEELTARGVGIVHGEVASVEIDGDRLVGVRLRDGTVVGREALVVASRIVVRAGFLAGLGLRPAEHPAGIGQYIPADATGRTEVPGVWAAGNVTDPAAQVGAAAAAGTMAGAQINADLIAEETRQAVAARRDPFSAESESRLCEQAMGDRRHGI</sequence>
<dbReference type="InterPro" id="IPR023753">
    <property type="entry name" value="FAD/NAD-binding_dom"/>
</dbReference>
<evidence type="ECO:0000256" key="2">
    <source>
        <dbReference type="ARBA" id="ARBA00023002"/>
    </source>
</evidence>
<dbReference type="Gene3D" id="3.50.50.60">
    <property type="entry name" value="FAD/NAD(P)-binding domain"/>
    <property type="match status" value="2"/>
</dbReference>
<evidence type="ECO:0000313" key="6">
    <source>
        <dbReference type="EMBL" id="GAA4611430.1"/>
    </source>
</evidence>
<proteinExistence type="predicted"/>
<protein>
    <submittedName>
        <fullName evidence="6">NAD(P)/FAD-dependent oxidoreductase</fullName>
    </submittedName>
</protein>
<organism evidence="6 7">
    <name type="scientific">Actinoallomurus liliacearum</name>
    <dbReference type="NCBI Taxonomy" id="1080073"/>
    <lineage>
        <taxon>Bacteria</taxon>
        <taxon>Bacillati</taxon>
        <taxon>Actinomycetota</taxon>
        <taxon>Actinomycetes</taxon>
        <taxon>Streptosporangiales</taxon>
        <taxon>Thermomonosporaceae</taxon>
        <taxon>Actinoallomurus</taxon>
    </lineage>
</organism>
<accession>A0ABP8TS38</accession>
<feature type="region of interest" description="Disordered" evidence="4">
    <location>
        <begin position="341"/>
        <end position="365"/>
    </location>
</feature>
<gene>
    <name evidence="6" type="ORF">GCM10023195_48380</name>
</gene>
<evidence type="ECO:0000256" key="3">
    <source>
        <dbReference type="ARBA" id="ARBA00048132"/>
    </source>
</evidence>
<evidence type="ECO:0000313" key="7">
    <source>
        <dbReference type="Proteomes" id="UP001500212"/>
    </source>
</evidence>
<evidence type="ECO:0000256" key="1">
    <source>
        <dbReference type="ARBA" id="ARBA00022630"/>
    </source>
</evidence>
<dbReference type="SUPFAM" id="SSF51905">
    <property type="entry name" value="FAD/NAD(P)-binding domain"/>
    <property type="match status" value="1"/>
</dbReference>
<feature type="domain" description="FAD/NAD(P)-binding" evidence="5">
    <location>
        <begin position="36"/>
        <end position="316"/>
    </location>
</feature>
<dbReference type="PRINTS" id="PR00469">
    <property type="entry name" value="PNDRDTASEII"/>
</dbReference>
<keyword evidence="2" id="KW-0560">Oxidoreductase</keyword>
<dbReference type="InterPro" id="IPR036188">
    <property type="entry name" value="FAD/NAD-bd_sf"/>
</dbReference>
<dbReference type="Proteomes" id="UP001500212">
    <property type="component" value="Unassembled WGS sequence"/>
</dbReference>
<name>A0ABP8TS38_9ACTN</name>
<dbReference type="InterPro" id="IPR050097">
    <property type="entry name" value="Ferredoxin-NADP_redctase_2"/>
</dbReference>
<dbReference type="EMBL" id="BAABHJ010000017">
    <property type="protein sequence ID" value="GAA4611430.1"/>
    <property type="molecule type" value="Genomic_DNA"/>
</dbReference>
<keyword evidence="1" id="KW-0285">Flavoprotein</keyword>
<dbReference type="PRINTS" id="PR00368">
    <property type="entry name" value="FADPNR"/>
</dbReference>